<dbReference type="PANTHER" id="PTHR43557">
    <property type="entry name" value="APOPTOSIS-INDUCING FACTOR 1"/>
    <property type="match status" value="1"/>
</dbReference>
<dbReference type="SUPFAM" id="SSF55424">
    <property type="entry name" value="FAD/NAD-linked reductases, dimerisation (C-terminal) domain"/>
    <property type="match status" value="1"/>
</dbReference>
<evidence type="ECO:0000313" key="7">
    <source>
        <dbReference type="EMBL" id="WIX98190.1"/>
    </source>
</evidence>
<keyword evidence="4" id="KW-0560">Oxidoreductase</keyword>
<evidence type="ECO:0000256" key="4">
    <source>
        <dbReference type="ARBA" id="ARBA00023002"/>
    </source>
</evidence>
<dbReference type="PRINTS" id="PR00411">
    <property type="entry name" value="PNDRDTASEI"/>
</dbReference>
<dbReference type="EMBL" id="CP127295">
    <property type="protein sequence ID" value="WIX98190.1"/>
    <property type="molecule type" value="Genomic_DNA"/>
</dbReference>
<dbReference type="Gene3D" id="3.50.50.60">
    <property type="entry name" value="FAD/NAD(P)-binding domain"/>
    <property type="match status" value="2"/>
</dbReference>
<dbReference type="RefSeq" id="WP_285994675.1">
    <property type="nucleotide sequence ID" value="NZ_CP127295.1"/>
</dbReference>
<reference evidence="7 8" key="1">
    <citation type="submission" date="2023-06" db="EMBL/GenBank/DDBJ databases">
        <authorList>
            <person name="Oyuntsetseg B."/>
            <person name="Kim S.B."/>
        </authorList>
    </citation>
    <scope>NUCLEOTIDE SEQUENCE [LARGE SCALE GENOMIC DNA]</scope>
    <source>
        <strain evidence="7 8">4-36</strain>
    </source>
</reference>
<evidence type="ECO:0000256" key="3">
    <source>
        <dbReference type="ARBA" id="ARBA00022827"/>
    </source>
</evidence>
<dbReference type="KEGG" id="amog:QRX60_29440"/>
<dbReference type="InterPro" id="IPR023753">
    <property type="entry name" value="FAD/NAD-binding_dom"/>
</dbReference>
<proteinExistence type="predicted"/>
<keyword evidence="2" id="KW-0285">Flavoprotein</keyword>
<dbReference type="InterPro" id="IPR036188">
    <property type="entry name" value="FAD/NAD-bd_sf"/>
</dbReference>
<dbReference type="SUPFAM" id="SSF51905">
    <property type="entry name" value="FAD/NAD(P)-binding domain"/>
    <property type="match status" value="1"/>
</dbReference>
<evidence type="ECO:0000256" key="1">
    <source>
        <dbReference type="ARBA" id="ARBA00001974"/>
    </source>
</evidence>
<name>A0A9Y2JIN5_9PSEU</name>
<dbReference type="InterPro" id="IPR050446">
    <property type="entry name" value="FAD-oxidoreductase/Apoptosis"/>
</dbReference>
<dbReference type="AlphaFoldDB" id="A0A9Y2JIN5"/>
<accession>A0A9Y2JIN5</accession>
<gene>
    <name evidence="7" type="ORF">QRX60_29440</name>
</gene>
<dbReference type="Proteomes" id="UP001239397">
    <property type="component" value="Chromosome"/>
</dbReference>
<keyword evidence="3" id="KW-0274">FAD</keyword>
<feature type="compositionally biased region" description="Basic and acidic residues" evidence="5">
    <location>
        <begin position="418"/>
        <end position="429"/>
    </location>
</feature>
<evidence type="ECO:0000313" key="8">
    <source>
        <dbReference type="Proteomes" id="UP001239397"/>
    </source>
</evidence>
<evidence type="ECO:0000256" key="2">
    <source>
        <dbReference type="ARBA" id="ARBA00022630"/>
    </source>
</evidence>
<dbReference type="Pfam" id="PF07992">
    <property type="entry name" value="Pyr_redox_2"/>
    <property type="match status" value="1"/>
</dbReference>
<feature type="region of interest" description="Disordered" evidence="5">
    <location>
        <begin position="396"/>
        <end position="429"/>
    </location>
</feature>
<protein>
    <submittedName>
        <fullName evidence="7">FAD-dependent oxidoreductase</fullName>
    </submittedName>
</protein>
<dbReference type="InterPro" id="IPR016156">
    <property type="entry name" value="FAD/NAD-linked_Rdtase_dimer_sf"/>
</dbReference>
<organism evidence="7 8">
    <name type="scientific">Amycolatopsis mongoliensis</name>
    <dbReference type="NCBI Taxonomy" id="715475"/>
    <lineage>
        <taxon>Bacteria</taxon>
        <taxon>Bacillati</taxon>
        <taxon>Actinomycetota</taxon>
        <taxon>Actinomycetes</taxon>
        <taxon>Pseudonocardiales</taxon>
        <taxon>Pseudonocardiaceae</taxon>
        <taxon>Amycolatopsis</taxon>
    </lineage>
</organism>
<dbReference type="GO" id="GO:0016651">
    <property type="term" value="F:oxidoreductase activity, acting on NAD(P)H"/>
    <property type="evidence" value="ECO:0007669"/>
    <property type="project" value="TreeGrafter"/>
</dbReference>
<evidence type="ECO:0000259" key="6">
    <source>
        <dbReference type="Pfam" id="PF07992"/>
    </source>
</evidence>
<evidence type="ECO:0000256" key="5">
    <source>
        <dbReference type="SAM" id="MobiDB-lite"/>
    </source>
</evidence>
<comment type="cofactor">
    <cofactor evidence="1">
        <name>FAD</name>
        <dbReference type="ChEBI" id="CHEBI:57692"/>
    </cofactor>
</comment>
<dbReference type="PANTHER" id="PTHR43557:SF2">
    <property type="entry name" value="RIESKE DOMAIN-CONTAINING PROTEIN-RELATED"/>
    <property type="match status" value="1"/>
</dbReference>
<keyword evidence="8" id="KW-1185">Reference proteome</keyword>
<dbReference type="Gene3D" id="3.30.390.30">
    <property type="match status" value="1"/>
</dbReference>
<dbReference type="PRINTS" id="PR00368">
    <property type="entry name" value="FADPNR"/>
</dbReference>
<sequence length="429" mass="45988">MGELPRIVIVGAGLAGMCAAERLRELGFDGEIVIIGSESTMPVYRPALTKQFLTGELGLKEIITAPTHDLDVLWRLNTVASQLDAKRRVVHLPGGEELEYDGLIIASGVEARRLPGAMRAGSRVAVLRTIADSKRLRQALTGARDPIAVIGTGFIGCEAASSIRSLGQNVVLIGNSKLLMSNLLDAGHAQRLTELHRRHRVQLQLGTRVERWASSGSCVHLRLSNGRQLDAAFVVAAAGSVPAVSWLRDSGAQLDNGVVCEATCHVAGLDDVVAAGDVASWPNLRFDTKPRRVEHWTNAIEMGRAAAENLLTGRGSAAPFMPVPRFWSEQHGLRIQAAGMPAVGTKRDPIDPATPGGHSLTGYYRDDTLVGVIGFDNSTAVLNYAKTFVDKAPLAQADRQAPAGRAPESGEVVPARTPRRDPRPEFLRV</sequence>
<feature type="domain" description="FAD/NAD(P)-binding" evidence="6">
    <location>
        <begin position="6"/>
        <end position="303"/>
    </location>
</feature>
<dbReference type="GO" id="GO:0005737">
    <property type="term" value="C:cytoplasm"/>
    <property type="evidence" value="ECO:0007669"/>
    <property type="project" value="TreeGrafter"/>
</dbReference>